<dbReference type="Proteomes" id="UP000814176">
    <property type="component" value="Unassembled WGS sequence"/>
</dbReference>
<name>A0ABQ8KPU5_9APHY</name>
<organism evidence="1 2">
    <name type="scientific">Rhodofomes roseus</name>
    <dbReference type="NCBI Taxonomy" id="34475"/>
    <lineage>
        <taxon>Eukaryota</taxon>
        <taxon>Fungi</taxon>
        <taxon>Dikarya</taxon>
        <taxon>Basidiomycota</taxon>
        <taxon>Agaricomycotina</taxon>
        <taxon>Agaricomycetes</taxon>
        <taxon>Polyporales</taxon>
        <taxon>Rhodofomes</taxon>
    </lineage>
</organism>
<accession>A0ABQ8KPU5</accession>
<dbReference type="RefSeq" id="XP_047782102.1">
    <property type="nucleotide sequence ID" value="XM_047921413.1"/>
</dbReference>
<keyword evidence="2" id="KW-1185">Reference proteome</keyword>
<comment type="caution">
    <text evidence="1">The sequence shown here is derived from an EMBL/GenBank/DDBJ whole genome shotgun (WGS) entry which is preliminary data.</text>
</comment>
<dbReference type="GeneID" id="72002145"/>
<sequence length="289" mass="32387">MASTEQELMQLLAYTCARIKQFRPKGLYEYFAAMLVYDCLTGTSREVELIWTRKIKATNCLFKLSLFANSFHDPQLATLEQRLSLQMAVIPTAFGVLRVYAVIDRDWRTTLFTLILGLFPTAIDILYFAKSTFAVLPLPDGHLSSNTITVKCASFDVFVISVLWSKCRQAWKTSLIARRQHSLTEHLLKDVVEPPQSTTDLDGINLDLLFTPTSIQDQESAIAGEGSIRNMPTRSASSRGTGLPVNMVDLQGHAHQVGPSRGCSIDLLYNNNCRTGKMRPWLLARPGRQ</sequence>
<evidence type="ECO:0000313" key="2">
    <source>
        <dbReference type="Proteomes" id="UP000814176"/>
    </source>
</evidence>
<evidence type="ECO:0000313" key="1">
    <source>
        <dbReference type="EMBL" id="KAH9840636.1"/>
    </source>
</evidence>
<protein>
    <submittedName>
        <fullName evidence="1">Uncharacterized protein</fullName>
    </submittedName>
</protein>
<reference evidence="1 2" key="1">
    <citation type="journal article" date="2021" name="Environ. Microbiol.">
        <title>Gene family expansions and transcriptome signatures uncover fungal adaptations to wood decay.</title>
        <authorList>
            <person name="Hage H."/>
            <person name="Miyauchi S."/>
            <person name="Viragh M."/>
            <person name="Drula E."/>
            <person name="Min B."/>
            <person name="Chaduli D."/>
            <person name="Navarro D."/>
            <person name="Favel A."/>
            <person name="Norest M."/>
            <person name="Lesage-Meessen L."/>
            <person name="Balint B."/>
            <person name="Merenyi Z."/>
            <person name="de Eugenio L."/>
            <person name="Morin E."/>
            <person name="Martinez A.T."/>
            <person name="Baldrian P."/>
            <person name="Stursova M."/>
            <person name="Martinez M.J."/>
            <person name="Novotny C."/>
            <person name="Magnuson J.K."/>
            <person name="Spatafora J.W."/>
            <person name="Maurice S."/>
            <person name="Pangilinan J."/>
            <person name="Andreopoulos W."/>
            <person name="LaButti K."/>
            <person name="Hundley H."/>
            <person name="Na H."/>
            <person name="Kuo A."/>
            <person name="Barry K."/>
            <person name="Lipzen A."/>
            <person name="Henrissat B."/>
            <person name="Riley R."/>
            <person name="Ahrendt S."/>
            <person name="Nagy L.G."/>
            <person name="Grigoriev I.V."/>
            <person name="Martin F."/>
            <person name="Rosso M.N."/>
        </authorList>
    </citation>
    <scope>NUCLEOTIDE SEQUENCE [LARGE SCALE GENOMIC DNA]</scope>
    <source>
        <strain evidence="1 2">CIRM-BRFM 1785</strain>
    </source>
</reference>
<dbReference type="EMBL" id="JADCUA010000004">
    <property type="protein sequence ID" value="KAH9840636.1"/>
    <property type="molecule type" value="Genomic_DNA"/>
</dbReference>
<proteinExistence type="predicted"/>
<gene>
    <name evidence="1" type="ORF">C8Q71DRAFT_721148</name>
</gene>